<evidence type="ECO:0000256" key="3">
    <source>
        <dbReference type="ARBA" id="ARBA00022679"/>
    </source>
</evidence>
<feature type="domain" description="Glycosyltransferase subfamily 4-like N-terminal" evidence="5">
    <location>
        <begin position="5"/>
        <end position="169"/>
    </location>
</feature>
<dbReference type="SUPFAM" id="SSF53756">
    <property type="entry name" value="UDP-Glycosyltransferase/glycogen phosphorylase"/>
    <property type="match status" value="1"/>
</dbReference>
<dbReference type="InterPro" id="IPR001296">
    <property type="entry name" value="Glyco_trans_1"/>
</dbReference>
<evidence type="ECO:0000259" key="4">
    <source>
        <dbReference type="Pfam" id="PF00534"/>
    </source>
</evidence>
<dbReference type="PANTHER" id="PTHR12526:SF640">
    <property type="entry name" value="COLANIC ACID BIOSYNTHESIS GLYCOSYLTRANSFERASE WCAL-RELATED"/>
    <property type="match status" value="1"/>
</dbReference>
<evidence type="ECO:0000256" key="1">
    <source>
        <dbReference type="ARBA" id="ARBA00009481"/>
    </source>
</evidence>
<dbReference type="Gene3D" id="3.40.50.2000">
    <property type="entry name" value="Glycogen Phosphorylase B"/>
    <property type="match status" value="2"/>
</dbReference>
<dbReference type="Pfam" id="PF00534">
    <property type="entry name" value="Glycos_transf_1"/>
    <property type="match status" value="1"/>
</dbReference>
<keyword evidence="3" id="KW-0808">Transferase</keyword>
<sequence length="372" mass="40044">MDRSGAPLAVWNVIRWLCPSRYEVCVATGPADDPAQDLAEEVAASGLPVFRVPALRREVDAIRDVAALCHLARIIGRGRYDLVHCHRSKAGFLGRIAARLYGVRGVVYTPHGNVLEGYFGPAATWLFARLEGLAASLTDRIVSLTQREIAQYVAEGIGWPGQHVSIPNGIDVDAFARGRGDRAAARREMGVAPDAFLVASVGRLVPVKGHVHLIDALPEVLRRRPDAAVLIVGDGPLRRDLEDRARSLNVADRVRLLGHREDVARVLGAADLFALPSLNEGLGLALVEAMSMGLATVASRVGGVPEVVLDGETGLLSPPGDSGALAGAILRLMEDAGERTRMGAAGRERARAHFSIERTVRETERLYEELLR</sequence>
<evidence type="ECO:0000313" key="6">
    <source>
        <dbReference type="EMBL" id="OGG57129.1"/>
    </source>
</evidence>
<dbReference type="EMBL" id="MFKF01000013">
    <property type="protein sequence ID" value="OGG57129.1"/>
    <property type="molecule type" value="Genomic_DNA"/>
</dbReference>
<feature type="domain" description="Glycosyl transferase family 1" evidence="4">
    <location>
        <begin position="183"/>
        <end position="349"/>
    </location>
</feature>
<name>A0A1F6D6R2_HANXR</name>
<dbReference type="Pfam" id="PF13579">
    <property type="entry name" value="Glyco_trans_4_4"/>
    <property type="match status" value="1"/>
</dbReference>
<dbReference type="Proteomes" id="UP000178606">
    <property type="component" value="Unassembled WGS sequence"/>
</dbReference>
<proteinExistence type="inferred from homology"/>
<gene>
    <name evidence="6" type="ORF">A3F84_19180</name>
</gene>
<dbReference type="GO" id="GO:0016757">
    <property type="term" value="F:glycosyltransferase activity"/>
    <property type="evidence" value="ECO:0007669"/>
    <property type="project" value="UniProtKB-KW"/>
</dbReference>
<comment type="similarity">
    <text evidence="1">Belongs to the glycosyltransferase group 1 family. Glycosyltransferase 4 subfamily.</text>
</comment>
<keyword evidence="2" id="KW-0328">Glycosyltransferase</keyword>
<protein>
    <recommendedName>
        <fullName evidence="8">Glycosyltransferase subfamily 4-like N-terminal domain-containing protein</fullName>
    </recommendedName>
</protein>
<dbReference type="AlphaFoldDB" id="A0A1F6D6R2"/>
<dbReference type="CDD" id="cd03808">
    <property type="entry name" value="GT4_CapM-like"/>
    <property type="match status" value="1"/>
</dbReference>
<accession>A0A1F6D6R2</accession>
<dbReference type="PANTHER" id="PTHR12526">
    <property type="entry name" value="GLYCOSYLTRANSFERASE"/>
    <property type="match status" value="1"/>
</dbReference>
<evidence type="ECO:0000259" key="5">
    <source>
        <dbReference type="Pfam" id="PF13579"/>
    </source>
</evidence>
<organism evidence="6 7">
    <name type="scientific">Handelsmanbacteria sp. (strain RIFCSPLOWO2_12_FULL_64_10)</name>
    <dbReference type="NCBI Taxonomy" id="1817868"/>
    <lineage>
        <taxon>Bacteria</taxon>
        <taxon>Candidatus Handelsmaniibacteriota</taxon>
    </lineage>
</organism>
<evidence type="ECO:0000313" key="7">
    <source>
        <dbReference type="Proteomes" id="UP000178606"/>
    </source>
</evidence>
<evidence type="ECO:0008006" key="8">
    <source>
        <dbReference type="Google" id="ProtNLM"/>
    </source>
</evidence>
<reference evidence="6 7" key="1">
    <citation type="journal article" date="2016" name="Nat. Commun.">
        <title>Thousands of microbial genomes shed light on interconnected biogeochemical processes in an aquifer system.</title>
        <authorList>
            <person name="Anantharaman K."/>
            <person name="Brown C.T."/>
            <person name="Hug L.A."/>
            <person name="Sharon I."/>
            <person name="Castelle C.J."/>
            <person name="Probst A.J."/>
            <person name="Thomas B.C."/>
            <person name="Singh A."/>
            <person name="Wilkins M.J."/>
            <person name="Karaoz U."/>
            <person name="Brodie E.L."/>
            <person name="Williams K.H."/>
            <person name="Hubbard S.S."/>
            <person name="Banfield J.F."/>
        </authorList>
    </citation>
    <scope>NUCLEOTIDE SEQUENCE [LARGE SCALE GENOMIC DNA]</scope>
    <source>
        <strain evidence="7">RIFCSPLOWO2_12_FULL_64_10</strain>
    </source>
</reference>
<evidence type="ECO:0000256" key="2">
    <source>
        <dbReference type="ARBA" id="ARBA00022676"/>
    </source>
</evidence>
<dbReference type="InterPro" id="IPR028098">
    <property type="entry name" value="Glyco_trans_4-like_N"/>
</dbReference>
<comment type="caution">
    <text evidence="6">The sequence shown here is derived from an EMBL/GenBank/DDBJ whole genome shotgun (WGS) entry which is preliminary data.</text>
</comment>